<dbReference type="OrthoDB" id="307920at2"/>
<organism evidence="2 3">
    <name type="scientific">Candidatus Jidaibacter acanthamoebae</name>
    <dbReference type="NCBI Taxonomy" id="86105"/>
    <lineage>
        <taxon>Bacteria</taxon>
        <taxon>Pseudomonadati</taxon>
        <taxon>Pseudomonadota</taxon>
        <taxon>Alphaproteobacteria</taxon>
        <taxon>Rickettsiales</taxon>
        <taxon>Candidatus Midichloriaceae</taxon>
        <taxon>Candidatus Jidaibacter</taxon>
    </lineage>
</organism>
<dbReference type="SMART" id="SM00248">
    <property type="entry name" value="ANK"/>
    <property type="match status" value="2"/>
</dbReference>
<dbReference type="InterPro" id="IPR036770">
    <property type="entry name" value="Ankyrin_rpt-contain_sf"/>
</dbReference>
<feature type="repeat" description="ANK" evidence="1">
    <location>
        <begin position="163"/>
        <end position="195"/>
    </location>
</feature>
<keyword evidence="1" id="KW-0040">ANK repeat</keyword>
<accession>A0A0C1QJG8</accession>
<name>A0A0C1QJG8_9RICK</name>
<dbReference type="PANTHER" id="PTHR24121">
    <property type="entry name" value="NO MECHANORECEPTOR POTENTIAL C, ISOFORM D-RELATED"/>
    <property type="match status" value="1"/>
</dbReference>
<sequence>MKQEQLLERSFKVGDVTHNLKVISGGAEPESSAWWAAQYTKLASKNLTAERFIDLWASFIRNDSEIKNWTITDYINSLNSAQINKQFEVEYNGEKKTTNLLTLAIETNQTAALSALIKNLSASSATAMPSLFALAMCNKWDQVLSTLEQPSNAIKNDLNTLENGQTLLHLALSTSRTNIAEKLIGLNAKCDIANKYNRLPLHLAIASGQQEVAGKLFEKYPEALEHKDESNKTPLYYAAGKLRASPLFEKMQNYVEQVSQSTTTQQARSI</sequence>
<dbReference type="PANTHER" id="PTHR24121:SF23">
    <property type="entry name" value="NO MECHANORECEPTOR POTENTIAL C, ISOFORM H"/>
    <property type="match status" value="1"/>
</dbReference>
<dbReference type="Gene3D" id="1.25.40.20">
    <property type="entry name" value="Ankyrin repeat-containing domain"/>
    <property type="match status" value="1"/>
</dbReference>
<dbReference type="STRING" id="86105.NF27_DP02130"/>
<dbReference type="AlphaFoldDB" id="A0A0C1QJG8"/>
<dbReference type="InterPro" id="IPR002110">
    <property type="entry name" value="Ankyrin_rpt"/>
</dbReference>
<dbReference type="EMBL" id="JSWE01000092">
    <property type="protein sequence ID" value="KIE05669.1"/>
    <property type="molecule type" value="Genomic_DNA"/>
</dbReference>
<dbReference type="Pfam" id="PF12796">
    <property type="entry name" value="Ank_2"/>
    <property type="match status" value="1"/>
</dbReference>
<evidence type="ECO:0000313" key="2">
    <source>
        <dbReference type="EMBL" id="KIE05669.1"/>
    </source>
</evidence>
<evidence type="ECO:0000256" key="1">
    <source>
        <dbReference type="PROSITE-ProRule" id="PRU00023"/>
    </source>
</evidence>
<dbReference type="Proteomes" id="UP000031258">
    <property type="component" value="Unassembled WGS sequence"/>
</dbReference>
<comment type="caution">
    <text evidence="2">The sequence shown here is derived from an EMBL/GenBank/DDBJ whole genome shotgun (WGS) entry which is preliminary data.</text>
</comment>
<dbReference type="RefSeq" id="WP_039455982.1">
    <property type="nucleotide sequence ID" value="NZ_JSWE01000092.1"/>
</dbReference>
<protein>
    <submittedName>
        <fullName evidence="2">Uncharacterized protein</fullName>
    </submittedName>
</protein>
<reference evidence="2 3" key="1">
    <citation type="submission" date="2014-11" db="EMBL/GenBank/DDBJ databases">
        <title>A Rickettsiales Symbiont of Amoebae With Ancient Features.</title>
        <authorList>
            <person name="Schulz F."/>
            <person name="Martijn J."/>
            <person name="Wascher F."/>
            <person name="Kostanjsek R."/>
            <person name="Ettema T.J."/>
            <person name="Horn M."/>
        </authorList>
    </citation>
    <scope>NUCLEOTIDE SEQUENCE [LARGE SCALE GENOMIC DNA]</scope>
    <source>
        <strain evidence="2 3">UWC36</strain>
    </source>
</reference>
<evidence type="ECO:0000313" key="3">
    <source>
        <dbReference type="Proteomes" id="UP000031258"/>
    </source>
</evidence>
<dbReference type="PROSITE" id="PS50088">
    <property type="entry name" value="ANK_REPEAT"/>
    <property type="match status" value="1"/>
</dbReference>
<keyword evidence="3" id="KW-1185">Reference proteome</keyword>
<gene>
    <name evidence="2" type="ORF">NF27_DP02130</name>
</gene>
<proteinExistence type="predicted"/>
<dbReference type="SUPFAM" id="SSF48403">
    <property type="entry name" value="Ankyrin repeat"/>
    <property type="match status" value="1"/>
</dbReference>